<proteinExistence type="predicted"/>
<dbReference type="GO" id="GO:0016877">
    <property type="term" value="F:ligase activity, forming carbon-sulfur bonds"/>
    <property type="evidence" value="ECO:0007669"/>
    <property type="project" value="UniProtKB-ARBA"/>
</dbReference>
<evidence type="ECO:0000313" key="4">
    <source>
        <dbReference type="Proteomes" id="UP000217545"/>
    </source>
</evidence>
<dbReference type="Gene3D" id="3.40.50.12780">
    <property type="entry name" value="N-terminal domain of ligase-like"/>
    <property type="match status" value="1"/>
</dbReference>
<dbReference type="InterPro" id="IPR045851">
    <property type="entry name" value="AMP-bd_C_sf"/>
</dbReference>
<evidence type="ECO:0000313" key="3">
    <source>
        <dbReference type="EMBL" id="ATF06090.1"/>
    </source>
</evidence>
<evidence type="ECO:0000259" key="1">
    <source>
        <dbReference type="Pfam" id="PF00501"/>
    </source>
</evidence>
<dbReference type="InterPro" id="IPR025110">
    <property type="entry name" value="AMP-bd_C"/>
</dbReference>
<dbReference type="PROSITE" id="PS00455">
    <property type="entry name" value="AMP_BINDING"/>
    <property type="match status" value="1"/>
</dbReference>
<gene>
    <name evidence="3" type="ORF">PhaeoP63_02021</name>
</gene>
<dbReference type="PANTHER" id="PTHR43767:SF10">
    <property type="entry name" value="SURFACTIN SYNTHASE SUBUNIT 1"/>
    <property type="match status" value="1"/>
</dbReference>
<evidence type="ECO:0000259" key="2">
    <source>
        <dbReference type="Pfam" id="PF13193"/>
    </source>
</evidence>
<dbReference type="InterPro" id="IPR020845">
    <property type="entry name" value="AMP-binding_CS"/>
</dbReference>
<dbReference type="InterPro" id="IPR000873">
    <property type="entry name" value="AMP-dep_synth/lig_dom"/>
</dbReference>
<dbReference type="Pfam" id="PF00501">
    <property type="entry name" value="AMP-binding"/>
    <property type="match status" value="1"/>
</dbReference>
<keyword evidence="3" id="KW-0436">Ligase</keyword>
<dbReference type="SUPFAM" id="SSF56801">
    <property type="entry name" value="Acetyl-CoA synthetase-like"/>
    <property type="match status" value="1"/>
</dbReference>
<feature type="domain" description="AMP-dependent synthetase/ligase" evidence="1">
    <location>
        <begin position="13"/>
        <end position="370"/>
    </location>
</feature>
<dbReference type="AlphaFoldDB" id="A0AAC9Z9Q5"/>
<protein>
    <submittedName>
        <fullName evidence="3">Acyl-CoA synthetase (AMP-forming)/AMP-acid ligase II</fullName>
    </submittedName>
</protein>
<accession>A0AAC9Z9Q5</accession>
<dbReference type="PANTHER" id="PTHR43767">
    <property type="entry name" value="LONG-CHAIN-FATTY-ACID--COA LIGASE"/>
    <property type="match status" value="1"/>
</dbReference>
<dbReference type="EMBL" id="CP010784">
    <property type="protein sequence ID" value="ATF06090.1"/>
    <property type="molecule type" value="Genomic_DNA"/>
</dbReference>
<dbReference type="Pfam" id="PF13193">
    <property type="entry name" value="AMP-binding_C"/>
    <property type="match status" value="1"/>
</dbReference>
<reference evidence="3 4" key="1">
    <citation type="journal article" date="2017" name="Front. Microbiol.">
        <title>Phaeobacter piscinae sp. nov., a species of the Roseobacter group and potential aquaculture probiont.</title>
        <authorList>
            <person name="Sonnenschein E.C."/>
            <person name="Phippen C.B.W."/>
            <person name="Nielsen K.F."/>
            <person name="Mateiu R.V."/>
            <person name="Melchiorsen J."/>
            <person name="Gram L."/>
            <person name="Overmann J."/>
            <person name="Freese H.M."/>
        </authorList>
    </citation>
    <scope>NUCLEOTIDE SEQUENCE [LARGE SCALE GENOMIC DNA]</scope>
    <source>
        <strain evidence="3 4">P63</strain>
    </source>
</reference>
<sequence>MLSRHNLLTSFLEQAVVTHPQSTAVEDASGQLSYAKLRDRALRVAQLLKQQGVARGDHVVLCMGNSIGFCAAFWGTLYAGAVAVPLNTDTKLPKLAFVLADCAATAVIQDTDQTEKTAAARQQAKSDAALISTGAETAFADALQGAGELGAGTAQPATVLDQDLAAIIYTSGSTGHPKGVMLSHLNMTSAARSVAEYLGYRASDRIFCAIPMTFDYGLHQLTMAALTGACLLVEPSFARPLFALQRLAKSAATVFPVVPTMVPLIAPLAARYDFSSVRCISSTAAALHAPFIDQLEAIFPNATVFSMYGLTECHRCTYLDPGELTRRRTSVGKAIPNTELWVVDAEGTPHRRNATGELVIRGATVMKGYLNNPEKTAEKLRSGPMPGEQVLYTGDTCRLDEDGFVYFISRSDDILKVAGEKVAPSEVETALIAHPDVGEVCALGVEHPVYGQQCCAVVSGPALNSKEVAQALKAWCAERLEAHVVPARILVVEALARNGNGKIDRHQLRDWLEADLPPARSSLRAPSPEADPLPS</sequence>
<organism evidence="3 4">
    <name type="scientific">Phaeobacter gallaeciensis</name>
    <dbReference type="NCBI Taxonomy" id="60890"/>
    <lineage>
        <taxon>Bacteria</taxon>
        <taxon>Pseudomonadati</taxon>
        <taxon>Pseudomonadota</taxon>
        <taxon>Alphaproteobacteria</taxon>
        <taxon>Rhodobacterales</taxon>
        <taxon>Roseobacteraceae</taxon>
        <taxon>Phaeobacter</taxon>
    </lineage>
</organism>
<name>A0AAC9Z9Q5_9RHOB</name>
<dbReference type="RefSeq" id="WP_024097447.1">
    <property type="nucleotide sequence ID" value="NZ_CP010588.1"/>
</dbReference>
<dbReference type="InterPro" id="IPR042099">
    <property type="entry name" value="ANL_N_sf"/>
</dbReference>
<dbReference type="Gene3D" id="3.30.300.30">
    <property type="match status" value="1"/>
</dbReference>
<dbReference type="Proteomes" id="UP000217545">
    <property type="component" value="Chromosome"/>
</dbReference>
<dbReference type="InterPro" id="IPR050237">
    <property type="entry name" value="ATP-dep_AMP-bd_enzyme"/>
</dbReference>
<feature type="domain" description="AMP-binding enzyme C-terminal" evidence="2">
    <location>
        <begin position="426"/>
        <end position="502"/>
    </location>
</feature>
<dbReference type="GeneID" id="31846419"/>